<evidence type="ECO:0000256" key="4">
    <source>
        <dbReference type="ARBA" id="ARBA00022695"/>
    </source>
</evidence>
<sequence length="57" mass="6605">MYCCCMLQLTRKKKINSPCWSTQGTLAHVQYYPQKPLVITRAMEHLHFRQLPAGIGL</sequence>
<keyword evidence="2 6" id="KW-0240">DNA-directed RNA polymerase</keyword>
<evidence type="ECO:0000256" key="5">
    <source>
        <dbReference type="ARBA" id="ARBA00023163"/>
    </source>
</evidence>
<dbReference type="Gramene" id="PRQ31755">
    <property type="protein sequence ID" value="PRQ31755"/>
    <property type="gene ID" value="RchiOBHm_Chr5g0038971"/>
</dbReference>
<keyword evidence="3 6" id="KW-0808">Transferase</keyword>
<name>A0A2P6QC46_ROSCH</name>
<dbReference type="EMBL" id="PDCK01000043">
    <property type="protein sequence ID" value="PRQ31755.1"/>
    <property type="molecule type" value="Genomic_DNA"/>
</dbReference>
<organism evidence="6 7">
    <name type="scientific">Rosa chinensis</name>
    <name type="common">China rose</name>
    <dbReference type="NCBI Taxonomy" id="74649"/>
    <lineage>
        <taxon>Eukaryota</taxon>
        <taxon>Viridiplantae</taxon>
        <taxon>Streptophyta</taxon>
        <taxon>Embryophyta</taxon>
        <taxon>Tracheophyta</taxon>
        <taxon>Spermatophyta</taxon>
        <taxon>Magnoliopsida</taxon>
        <taxon>eudicotyledons</taxon>
        <taxon>Gunneridae</taxon>
        <taxon>Pentapetalae</taxon>
        <taxon>rosids</taxon>
        <taxon>fabids</taxon>
        <taxon>Rosales</taxon>
        <taxon>Rosaceae</taxon>
        <taxon>Rosoideae</taxon>
        <taxon>Rosoideae incertae sedis</taxon>
        <taxon>Rosa</taxon>
    </lineage>
</organism>
<dbReference type="GO" id="GO:0000428">
    <property type="term" value="C:DNA-directed RNA polymerase complex"/>
    <property type="evidence" value="ECO:0007669"/>
    <property type="project" value="UniProtKB-KW"/>
</dbReference>
<dbReference type="AlphaFoldDB" id="A0A2P6QC46"/>
<dbReference type="SUPFAM" id="SSF64484">
    <property type="entry name" value="beta and beta-prime subunits of DNA dependent RNA-polymerase"/>
    <property type="match status" value="1"/>
</dbReference>
<keyword evidence="5" id="KW-0804">Transcription</keyword>
<dbReference type="Gene3D" id="2.40.270.10">
    <property type="entry name" value="DNA-directed RNA polymerase, subunit 2, domain 6"/>
    <property type="match status" value="1"/>
</dbReference>
<dbReference type="Proteomes" id="UP000238479">
    <property type="component" value="Chromosome 5"/>
</dbReference>
<dbReference type="GO" id="GO:0006351">
    <property type="term" value="P:DNA-templated transcription"/>
    <property type="evidence" value="ECO:0007669"/>
    <property type="project" value="InterPro"/>
</dbReference>
<evidence type="ECO:0000313" key="7">
    <source>
        <dbReference type="Proteomes" id="UP000238479"/>
    </source>
</evidence>
<dbReference type="InterPro" id="IPR037033">
    <property type="entry name" value="DNA-dir_RNAP_su2_hyb_sf"/>
</dbReference>
<evidence type="ECO:0000256" key="2">
    <source>
        <dbReference type="ARBA" id="ARBA00022478"/>
    </source>
</evidence>
<gene>
    <name evidence="6" type="ORF">RchiOBHm_Chr5g0038971</name>
</gene>
<dbReference type="GO" id="GO:0003677">
    <property type="term" value="F:DNA binding"/>
    <property type="evidence" value="ECO:0007669"/>
    <property type="project" value="InterPro"/>
</dbReference>
<dbReference type="EC" id="2.7.7.6" evidence="1"/>
<keyword evidence="4 6" id="KW-0548">Nucleotidyltransferase</keyword>
<evidence type="ECO:0000256" key="3">
    <source>
        <dbReference type="ARBA" id="ARBA00022679"/>
    </source>
</evidence>
<keyword evidence="7" id="KW-1185">Reference proteome</keyword>
<protein>
    <recommendedName>
        <fullName evidence="1">DNA-directed RNA polymerase</fullName>
        <ecNumber evidence="1">2.7.7.6</ecNumber>
    </recommendedName>
</protein>
<dbReference type="STRING" id="74649.A0A2P6QC46"/>
<evidence type="ECO:0000313" key="6">
    <source>
        <dbReference type="EMBL" id="PRQ31755.1"/>
    </source>
</evidence>
<dbReference type="GO" id="GO:0003899">
    <property type="term" value="F:DNA-directed RNA polymerase activity"/>
    <property type="evidence" value="ECO:0007669"/>
    <property type="project" value="UniProtKB-EC"/>
</dbReference>
<comment type="caution">
    <text evidence="6">The sequence shown here is derived from an EMBL/GenBank/DDBJ whole genome shotgun (WGS) entry which is preliminary data.</text>
</comment>
<evidence type="ECO:0000256" key="1">
    <source>
        <dbReference type="ARBA" id="ARBA00012418"/>
    </source>
</evidence>
<reference evidence="6 7" key="1">
    <citation type="journal article" date="2018" name="Nat. Genet.">
        <title>The Rosa genome provides new insights in the design of modern roses.</title>
        <authorList>
            <person name="Bendahmane M."/>
        </authorList>
    </citation>
    <scope>NUCLEOTIDE SEQUENCE [LARGE SCALE GENOMIC DNA]</scope>
    <source>
        <strain evidence="7">cv. Old Blush</strain>
    </source>
</reference>
<accession>A0A2P6QC46</accession>
<proteinExistence type="predicted"/>